<gene>
    <name evidence="2" type="ORF">GCM10022235_82710</name>
</gene>
<organism evidence="2 3">
    <name type="scientific">Kribbella ginsengisoli</name>
    <dbReference type="NCBI Taxonomy" id="363865"/>
    <lineage>
        <taxon>Bacteria</taxon>
        <taxon>Bacillati</taxon>
        <taxon>Actinomycetota</taxon>
        <taxon>Actinomycetes</taxon>
        <taxon>Propionibacteriales</taxon>
        <taxon>Kribbellaceae</taxon>
        <taxon>Kribbella</taxon>
    </lineage>
</organism>
<evidence type="ECO:0000313" key="2">
    <source>
        <dbReference type="EMBL" id="GAA3598381.1"/>
    </source>
</evidence>
<feature type="region of interest" description="Disordered" evidence="1">
    <location>
        <begin position="37"/>
        <end position="59"/>
    </location>
</feature>
<sequence length="209" mass="22664">MKHVLSTKRAVAISIALLSLVLVVGLVLRWQNRPAEQDGRSGQVVGEVPSSEDTDGIGESAPVLDAWRRPTTTDPKAFALAYATAVWTYDTAAHDYYTWRDAVSVFADPMDSAAARIARTLLPYEEQFRQLKLHGAKASVSSPTADVTPQLKALEHDPRAPAGWHSYLVRATQSSVVDGTTSTATRQATVAVVCQPQCRFWSASSEAPQ</sequence>
<dbReference type="RefSeq" id="WP_344850149.1">
    <property type="nucleotide sequence ID" value="NZ_BAABAA010000022.1"/>
</dbReference>
<protein>
    <recommendedName>
        <fullName evidence="4">Secreted protein</fullName>
    </recommendedName>
</protein>
<keyword evidence="3" id="KW-1185">Reference proteome</keyword>
<accession>A0ABP6Z512</accession>
<name>A0ABP6Z512_9ACTN</name>
<dbReference type="EMBL" id="BAABAA010000022">
    <property type="protein sequence ID" value="GAA3598381.1"/>
    <property type="molecule type" value="Genomic_DNA"/>
</dbReference>
<proteinExistence type="predicted"/>
<evidence type="ECO:0000256" key="1">
    <source>
        <dbReference type="SAM" id="MobiDB-lite"/>
    </source>
</evidence>
<evidence type="ECO:0008006" key="4">
    <source>
        <dbReference type="Google" id="ProtNLM"/>
    </source>
</evidence>
<evidence type="ECO:0000313" key="3">
    <source>
        <dbReference type="Proteomes" id="UP001501222"/>
    </source>
</evidence>
<dbReference type="Proteomes" id="UP001501222">
    <property type="component" value="Unassembled WGS sequence"/>
</dbReference>
<comment type="caution">
    <text evidence="2">The sequence shown here is derived from an EMBL/GenBank/DDBJ whole genome shotgun (WGS) entry which is preliminary data.</text>
</comment>
<reference evidence="3" key="1">
    <citation type="journal article" date="2019" name="Int. J. Syst. Evol. Microbiol.">
        <title>The Global Catalogue of Microorganisms (GCM) 10K type strain sequencing project: providing services to taxonomists for standard genome sequencing and annotation.</title>
        <authorList>
            <consortium name="The Broad Institute Genomics Platform"/>
            <consortium name="The Broad Institute Genome Sequencing Center for Infectious Disease"/>
            <person name="Wu L."/>
            <person name="Ma J."/>
        </authorList>
    </citation>
    <scope>NUCLEOTIDE SEQUENCE [LARGE SCALE GENOMIC DNA]</scope>
    <source>
        <strain evidence="3">JCM 16928</strain>
    </source>
</reference>